<protein>
    <submittedName>
        <fullName evidence="1">Uncharacterized protein</fullName>
    </submittedName>
</protein>
<keyword evidence="2" id="KW-1185">Reference proteome</keyword>
<dbReference type="OrthoDB" id="410267at2759"/>
<accession>A0A2P5BJQ5</accession>
<reference evidence="2" key="1">
    <citation type="submission" date="2016-06" db="EMBL/GenBank/DDBJ databases">
        <title>Parallel loss of symbiosis genes in relatives of nitrogen-fixing non-legume Parasponia.</title>
        <authorList>
            <person name="Van Velzen R."/>
            <person name="Holmer R."/>
            <person name="Bu F."/>
            <person name="Rutten L."/>
            <person name="Van Zeijl A."/>
            <person name="Liu W."/>
            <person name="Santuari L."/>
            <person name="Cao Q."/>
            <person name="Sharma T."/>
            <person name="Shen D."/>
            <person name="Roswanjaya Y."/>
            <person name="Wardhani T."/>
            <person name="Kalhor M.S."/>
            <person name="Jansen J."/>
            <person name="Van den Hoogen J."/>
            <person name="Gungor B."/>
            <person name="Hartog M."/>
            <person name="Hontelez J."/>
            <person name="Verver J."/>
            <person name="Yang W.-C."/>
            <person name="Schijlen E."/>
            <person name="Repin R."/>
            <person name="Schilthuizen M."/>
            <person name="Schranz E."/>
            <person name="Heidstra R."/>
            <person name="Miyata K."/>
            <person name="Fedorova E."/>
            <person name="Kohlen W."/>
            <person name="Bisseling T."/>
            <person name="Smit S."/>
            <person name="Geurts R."/>
        </authorList>
    </citation>
    <scope>NUCLEOTIDE SEQUENCE [LARGE SCALE GENOMIC DNA]</scope>
    <source>
        <strain evidence="2">cv. WU1-14</strain>
    </source>
</reference>
<name>A0A2P5BJQ5_PARAD</name>
<dbReference type="Proteomes" id="UP000237105">
    <property type="component" value="Unassembled WGS sequence"/>
</dbReference>
<organism evidence="1 2">
    <name type="scientific">Parasponia andersonii</name>
    <name type="common">Sponia andersonii</name>
    <dbReference type="NCBI Taxonomy" id="3476"/>
    <lineage>
        <taxon>Eukaryota</taxon>
        <taxon>Viridiplantae</taxon>
        <taxon>Streptophyta</taxon>
        <taxon>Embryophyta</taxon>
        <taxon>Tracheophyta</taxon>
        <taxon>Spermatophyta</taxon>
        <taxon>Magnoliopsida</taxon>
        <taxon>eudicotyledons</taxon>
        <taxon>Gunneridae</taxon>
        <taxon>Pentapetalae</taxon>
        <taxon>rosids</taxon>
        <taxon>fabids</taxon>
        <taxon>Rosales</taxon>
        <taxon>Cannabaceae</taxon>
        <taxon>Parasponia</taxon>
    </lineage>
</organism>
<evidence type="ECO:0000313" key="1">
    <source>
        <dbReference type="EMBL" id="PON49022.1"/>
    </source>
</evidence>
<dbReference type="EMBL" id="JXTB01000268">
    <property type="protein sequence ID" value="PON49022.1"/>
    <property type="molecule type" value="Genomic_DNA"/>
</dbReference>
<dbReference type="STRING" id="3476.A0A2P5BJQ5"/>
<dbReference type="AlphaFoldDB" id="A0A2P5BJQ5"/>
<proteinExistence type="predicted"/>
<gene>
    <name evidence="1" type="ORF">PanWU01x14_232880</name>
</gene>
<evidence type="ECO:0000313" key="2">
    <source>
        <dbReference type="Proteomes" id="UP000237105"/>
    </source>
</evidence>
<sequence>MAILMYTVISEVFGLKYYATLFNFGNLASPVGSYIRNVLVACRLYDKRVGDKWKLRVLAEK</sequence>
<comment type="caution">
    <text evidence="1">The sequence shown here is derived from an EMBL/GenBank/DDBJ whole genome shotgun (WGS) entry which is preliminary data.</text>
</comment>